<dbReference type="Pfam" id="PF18044">
    <property type="entry name" value="zf-CCCH_4"/>
    <property type="match status" value="1"/>
</dbReference>
<accession>A0A1Q9EJB8</accession>
<dbReference type="Pfam" id="PF00498">
    <property type="entry name" value="FHA"/>
    <property type="match status" value="1"/>
</dbReference>
<dbReference type="EMBL" id="LSRX01000137">
    <property type="protein sequence ID" value="OLQ07497.1"/>
    <property type="molecule type" value="Genomic_DNA"/>
</dbReference>
<dbReference type="InterPro" id="IPR036855">
    <property type="entry name" value="Znf_CCCH_sf"/>
</dbReference>
<evidence type="ECO:0000313" key="3">
    <source>
        <dbReference type="Proteomes" id="UP000186817"/>
    </source>
</evidence>
<dbReference type="SUPFAM" id="SSF90229">
    <property type="entry name" value="CCCH zinc finger"/>
    <property type="match status" value="1"/>
</dbReference>
<dbReference type="OrthoDB" id="1305878at2759"/>
<proteinExistence type="predicted"/>
<protein>
    <submittedName>
        <fullName evidence="2">Uncharacterized protein</fullName>
    </submittedName>
</protein>
<dbReference type="AlphaFoldDB" id="A0A1Q9EJB8"/>
<dbReference type="OMA" id="RRAITHC"/>
<dbReference type="SUPFAM" id="SSF49879">
    <property type="entry name" value="SMAD/FHA domain"/>
    <property type="match status" value="1"/>
</dbReference>
<sequence>MNQPNSDRVHKRARTERAEARNLGEAAEAEQESFPPPRRAPRTVEETAALIGNVREISNPRCQRLCTHFLKNDCLWGDQCRFSHDAKALRAGAPPTEEMNFSNLEVNQVSSLVEIPRGQLRSFMTESTRRILAESAGITELEWDAELSQATLSGTPAQVEKAEELLRRAITHCKWGVNEAKVQGLLAQEPCTSAKLVLSPMVPGLRQGSFNLGGDKLHVVLGSDASSDLIIRGAVLSRTHARFELVPSRGALYIVDLSTNGTFLNGVRLPGKASGKVACFHGDELAFPESTTVAKLGEYGYMLNIQFFRT</sequence>
<name>A0A1Q9EJB8_SYMMI</name>
<dbReference type="InterPro" id="IPR000253">
    <property type="entry name" value="FHA_dom"/>
</dbReference>
<keyword evidence="3" id="KW-1185">Reference proteome</keyword>
<dbReference type="PROSITE" id="PS50006">
    <property type="entry name" value="FHA_DOMAIN"/>
    <property type="match status" value="1"/>
</dbReference>
<reference evidence="2 3" key="1">
    <citation type="submission" date="2016-02" db="EMBL/GenBank/DDBJ databases">
        <title>Genome analysis of coral dinoflagellate symbionts highlights evolutionary adaptations to a symbiotic lifestyle.</title>
        <authorList>
            <person name="Aranda M."/>
            <person name="Li Y."/>
            <person name="Liew Y.J."/>
            <person name="Baumgarten S."/>
            <person name="Simakov O."/>
            <person name="Wilson M."/>
            <person name="Piel J."/>
            <person name="Ashoor H."/>
            <person name="Bougouffa S."/>
            <person name="Bajic V.B."/>
            <person name="Ryu T."/>
            <person name="Ravasi T."/>
            <person name="Bayer T."/>
            <person name="Micklem G."/>
            <person name="Kim H."/>
            <person name="Bhak J."/>
            <person name="Lajeunesse T.C."/>
            <person name="Voolstra C.R."/>
        </authorList>
    </citation>
    <scope>NUCLEOTIDE SEQUENCE [LARGE SCALE GENOMIC DNA]</scope>
    <source>
        <strain evidence="2 3">CCMP2467</strain>
    </source>
</reference>
<dbReference type="GO" id="GO:0046872">
    <property type="term" value="F:metal ion binding"/>
    <property type="evidence" value="ECO:0007669"/>
    <property type="project" value="InterPro"/>
</dbReference>
<dbReference type="SMART" id="SM00240">
    <property type="entry name" value="FHA"/>
    <property type="match status" value="1"/>
</dbReference>
<dbReference type="Gene3D" id="4.10.1000.10">
    <property type="entry name" value="Zinc finger, CCCH-type"/>
    <property type="match status" value="1"/>
</dbReference>
<dbReference type="InterPro" id="IPR008984">
    <property type="entry name" value="SMAD_FHA_dom_sf"/>
</dbReference>
<organism evidence="2 3">
    <name type="scientific">Symbiodinium microadriaticum</name>
    <name type="common">Dinoflagellate</name>
    <name type="synonym">Zooxanthella microadriatica</name>
    <dbReference type="NCBI Taxonomy" id="2951"/>
    <lineage>
        <taxon>Eukaryota</taxon>
        <taxon>Sar</taxon>
        <taxon>Alveolata</taxon>
        <taxon>Dinophyceae</taxon>
        <taxon>Suessiales</taxon>
        <taxon>Symbiodiniaceae</taxon>
        <taxon>Symbiodinium</taxon>
    </lineage>
</organism>
<dbReference type="CDD" id="cd00060">
    <property type="entry name" value="FHA"/>
    <property type="match status" value="1"/>
</dbReference>
<dbReference type="PROSITE" id="PS50103">
    <property type="entry name" value="ZF_C3H1"/>
    <property type="match status" value="1"/>
</dbReference>
<evidence type="ECO:0000256" key="1">
    <source>
        <dbReference type="SAM" id="MobiDB-lite"/>
    </source>
</evidence>
<dbReference type="InterPro" id="IPR000571">
    <property type="entry name" value="Znf_CCCH"/>
</dbReference>
<feature type="region of interest" description="Disordered" evidence="1">
    <location>
        <begin position="1"/>
        <end position="43"/>
    </location>
</feature>
<dbReference type="InterPro" id="IPR041367">
    <property type="entry name" value="Znf-CCCH_4"/>
</dbReference>
<evidence type="ECO:0000313" key="2">
    <source>
        <dbReference type="EMBL" id="OLQ07497.1"/>
    </source>
</evidence>
<dbReference type="Gene3D" id="2.60.200.20">
    <property type="match status" value="1"/>
</dbReference>
<dbReference type="Proteomes" id="UP000186817">
    <property type="component" value="Unassembled WGS sequence"/>
</dbReference>
<comment type="caution">
    <text evidence="2">The sequence shown here is derived from an EMBL/GenBank/DDBJ whole genome shotgun (WGS) entry which is preliminary data.</text>
</comment>
<gene>
    <name evidence="2" type="ORF">AK812_SmicGene9117</name>
</gene>